<evidence type="ECO:0000313" key="2">
    <source>
        <dbReference type="Proteomes" id="UP000499080"/>
    </source>
</evidence>
<gene>
    <name evidence="1" type="ORF">AVEN_66698_1</name>
</gene>
<dbReference type="AlphaFoldDB" id="A0A4Y2L1Q4"/>
<comment type="caution">
    <text evidence="1">The sequence shown here is derived from an EMBL/GenBank/DDBJ whole genome shotgun (WGS) entry which is preliminary data.</text>
</comment>
<accession>A0A4Y2L1Q4</accession>
<name>A0A4Y2L1Q4_ARAVE</name>
<sequence>MPAFWSCSLVLRAMPVSIIRSLIPSNAFLLPTLSDRTELCNLIHFSHLEFSLYTLTLAEPKSKPFRRLSIFRNFKETLVLKDRVRSVAQAASLRWHIKISSSRSGEAYTSVYNQGLPSDSDIENKPSSFNCNP</sequence>
<evidence type="ECO:0000313" key="1">
    <source>
        <dbReference type="EMBL" id="GBN08452.1"/>
    </source>
</evidence>
<proteinExistence type="predicted"/>
<reference evidence="1 2" key="1">
    <citation type="journal article" date="2019" name="Sci. Rep.">
        <title>Orb-weaving spider Araneus ventricosus genome elucidates the spidroin gene catalogue.</title>
        <authorList>
            <person name="Kono N."/>
            <person name="Nakamura H."/>
            <person name="Ohtoshi R."/>
            <person name="Moran D.A.P."/>
            <person name="Shinohara A."/>
            <person name="Yoshida Y."/>
            <person name="Fujiwara M."/>
            <person name="Mori M."/>
            <person name="Tomita M."/>
            <person name="Arakawa K."/>
        </authorList>
    </citation>
    <scope>NUCLEOTIDE SEQUENCE [LARGE SCALE GENOMIC DNA]</scope>
</reference>
<keyword evidence="2" id="KW-1185">Reference proteome</keyword>
<organism evidence="1 2">
    <name type="scientific">Araneus ventricosus</name>
    <name type="common">Orbweaver spider</name>
    <name type="synonym">Epeira ventricosa</name>
    <dbReference type="NCBI Taxonomy" id="182803"/>
    <lineage>
        <taxon>Eukaryota</taxon>
        <taxon>Metazoa</taxon>
        <taxon>Ecdysozoa</taxon>
        <taxon>Arthropoda</taxon>
        <taxon>Chelicerata</taxon>
        <taxon>Arachnida</taxon>
        <taxon>Araneae</taxon>
        <taxon>Araneomorphae</taxon>
        <taxon>Entelegynae</taxon>
        <taxon>Araneoidea</taxon>
        <taxon>Araneidae</taxon>
        <taxon>Araneus</taxon>
    </lineage>
</organism>
<dbReference type="EMBL" id="BGPR01197386">
    <property type="protein sequence ID" value="GBN08452.1"/>
    <property type="molecule type" value="Genomic_DNA"/>
</dbReference>
<dbReference type="Proteomes" id="UP000499080">
    <property type="component" value="Unassembled WGS sequence"/>
</dbReference>
<protein>
    <submittedName>
        <fullName evidence="1">Uncharacterized protein</fullName>
    </submittedName>
</protein>